<dbReference type="AlphaFoldDB" id="A0A7G5C0M0"/>
<dbReference type="Pfam" id="PF02627">
    <property type="entry name" value="CMD"/>
    <property type="match status" value="1"/>
</dbReference>
<dbReference type="GO" id="GO:0051920">
    <property type="term" value="F:peroxiredoxin activity"/>
    <property type="evidence" value="ECO:0007669"/>
    <property type="project" value="InterPro"/>
</dbReference>
<dbReference type="RefSeq" id="WP_182298981.1">
    <property type="nucleotide sequence ID" value="NZ_CP041969.1"/>
</dbReference>
<dbReference type="Proteomes" id="UP000515679">
    <property type="component" value="Chromosome"/>
</dbReference>
<evidence type="ECO:0000313" key="3">
    <source>
        <dbReference type="EMBL" id="QMV42754.1"/>
    </source>
</evidence>
<feature type="domain" description="Carboxymuconolactone decarboxylase-like" evidence="2">
    <location>
        <begin position="21"/>
        <end position="104"/>
    </location>
</feature>
<evidence type="ECO:0000256" key="1">
    <source>
        <dbReference type="SAM" id="MobiDB-lite"/>
    </source>
</evidence>
<dbReference type="EMBL" id="CP041969">
    <property type="protein sequence ID" value="QMV42754.1"/>
    <property type="molecule type" value="Genomic_DNA"/>
</dbReference>
<dbReference type="InterPro" id="IPR004675">
    <property type="entry name" value="AhpD_core"/>
</dbReference>
<sequence>MKPYYTPDNLKRIPELVRLAPQTANSFLTFEKNVYHASDAIPLKTKELIAIAVAHLTGCPYCIDVHVKKYKELGGTREEIVEAVLVAASTRAGAILSHATHALNAFDGVPGNHADSSADEPSSDLSAKGPECFC</sequence>
<evidence type="ECO:0000259" key="2">
    <source>
        <dbReference type="Pfam" id="PF02627"/>
    </source>
</evidence>
<dbReference type="InterPro" id="IPR029032">
    <property type="entry name" value="AhpD-like"/>
</dbReference>
<dbReference type="PANTHER" id="PTHR33930">
    <property type="entry name" value="ALKYL HYDROPEROXIDE REDUCTASE AHPD"/>
    <property type="match status" value="1"/>
</dbReference>
<protein>
    <submittedName>
        <fullName evidence="3">Carboxymuconolactone decarboxylase family protein</fullName>
    </submittedName>
</protein>
<dbReference type="SUPFAM" id="SSF69118">
    <property type="entry name" value="AhpD-like"/>
    <property type="match status" value="1"/>
</dbReference>
<proteinExistence type="predicted"/>
<name>A0A7G5C0M0_9BACL</name>
<accession>A0A7G5C0M0</accession>
<dbReference type="PANTHER" id="PTHR33930:SF2">
    <property type="entry name" value="BLR3452 PROTEIN"/>
    <property type="match status" value="1"/>
</dbReference>
<gene>
    <name evidence="3" type="ORF">FPL14_17335</name>
</gene>
<evidence type="ECO:0000313" key="4">
    <source>
        <dbReference type="Proteomes" id="UP000515679"/>
    </source>
</evidence>
<feature type="region of interest" description="Disordered" evidence="1">
    <location>
        <begin position="113"/>
        <end position="134"/>
    </location>
</feature>
<dbReference type="Gene3D" id="1.20.1290.10">
    <property type="entry name" value="AhpD-like"/>
    <property type="match status" value="1"/>
</dbReference>
<dbReference type="KEGG" id="cchl:FPL14_17335"/>
<dbReference type="InterPro" id="IPR003779">
    <property type="entry name" value="CMD-like"/>
</dbReference>
<organism evidence="3 4">
    <name type="scientific">Cohnella cholangitidis</name>
    <dbReference type="NCBI Taxonomy" id="2598458"/>
    <lineage>
        <taxon>Bacteria</taxon>
        <taxon>Bacillati</taxon>
        <taxon>Bacillota</taxon>
        <taxon>Bacilli</taxon>
        <taxon>Bacillales</taxon>
        <taxon>Paenibacillaceae</taxon>
        <taxon>Cohnella</taxon>
    </lineage>
</organism>
<keyword evidence="4" id="KW-1185">Reference proteome</keyword>
<reference evidence="3 4" key="1">
    <citation type="submission" date="2019-07" db="EMBL/GenBank/DDBJ databases">
        <authorList>
            <person name="Kim J.K."/>
            <person name="Cheong H.-M."/>
            <person name="Choi Y."/>
            <person name="Hwang K.J."/>
            <person name="Lee S."/>
            <person name="Choi C."/>
        </authorList>
    </citation>
    <scope>NUCLEOTIDE SEQUENCE [LARGE SCALE GENOMIC DNA]</scope>
    <source>
        <strain evidence="3 4">KS 22</strain>
    </source>
</reference>
<dbReference type="NCBIfam" id="TIGR00778">
    <property type="entry name" value="ahpD_dom"/>
    <property type="match status" value="1"/>
</dbReference>